<dbReference type="InterPro" id="IPR045713">
    <property type="entry name" value="DUF6069"/>
</dbReference>
<proteinExistence type="predicted"/>
<dbReference type="EMBL" id="BNJF01000003">
    <property type="protein sequence ID" value="GHO47746.1"/>
    <property type="molecule type" value="Genomic_DNA"/>
</dbReference>
<feature type="transmembrane region" description="Helical" evidence="1">
    <location>
        <begin position="54"/>
        <end position="73"/>
    </location>
</feature>
<evidence type="ECO:0000313" key="3">
    <source>
        <dbReference type="Proteomes" id="UP000612362"/>
    </source>
</evidence>
<dbReference type="Pfam" id="PF19545">
    <property type="entry name" value="DUF6069"/>
    <property type="match status" value="1"/>
</dbReference>
<reference evidence="2" key="1">
    <citation type="submission" date="2020-10" db="EMBL/GenBank/DDBJ databases">
        <title>Taxonomic study of unclassified bacteria belonging to the class Ktedonobacteria.</title>
        <authorList>
            <person name="Yabe S."/>
            <person name="Wang C.M."/>
            <person name="Zheng Y."/>
            <person name="Sakai Y."/>
            <person name="Cavaletti L."/>
            <person name="Monciardini P."/>
            <person name="Donadio S."/>
        </authorList>
    </citation>
    <scope>NUCLEOTIDE SEQUENCE</scope>
    <source>
        <strain evidence="2">SOSP1-1</strain>
    </source>
</reference>
<organism evidence="2 3">
    <name type="scientific">Ktedonospora formicarum</name>
    <dbReference type="NCBI Taxonomy" id="2778364"/>
    <lineage>
        <taxon>Bacteria</taxon>
        <taxon>Bacillati</taxon>
        <taxon>Chloroflexota</taxon>
        <taxon>Ktedonobacteria</taxon>
        <taxon>Ktedonobacterales</taxon>
        <taxon>Ktedonobacteraceae</taxon>
        <taxon>Ktedonospora</taxon>
    </lineage>
</organism>
<comment type="caution">
    <text evidence="2">The sequence shown here is derived from an EMBL/GenBank/DDBJ whole genome shotgun (WGS) entry which is preliminary data.</text>
</comment>
<dbReference type="RefSeq" id="WP_220196986.1">
    <property type="nucleotide sequence ID" value="NZ_BNJF01000003.1"/>
</dbReference>
<feature type="transmembrane region" description="Helical" evidence="1">
    <location>
        <begin position="118"/>
        <end position="139"/>
    </location>
</feature>
<evidence type="ECO:0000313" key="2">
    <source>
        <dbReference type="EMBL" id="GHO47746.1"/>
    </source>
</evidence>
<sequence>MQENTQNEKKVNGNLRTFIVGVLTVVAALVANLVIRALAFAIWPISPIFLPLKITSIGAFTIVLVGGSALIYMLVSRFSRQPTRIFTCIALIALLLSCVPNALLFLNPDTRMWPGITPLAITILIVLHVVDAIIVIMMLTRFAPSKGRPAKA</sequence>
<dbReference type="Proteomes" id="UP000612362">
    <property type="component" value="Unassembled WGS sequence"/>
</dbReference>
<keyword evidence="3" id="KW-1185">Reference proteome</keyword>
<protein>
    <submittedName>
        <fullName evidence="2">Uncharacterized protein</fullName>
    </submittedName>
</protein>
<gene>
    <name evidence="2" type="ORF">KSX_59090</name>
</gene>
<keyword evidence="1" id="KW-0472">Membrane</keyword>
<accession>A0A8J3I5E6</accession>
<keyword evidence="1" id="KW-0812">Transmembrane</keyword>
<dbReference type="AlphaFoldDB" id="A0A8J3I5E6"/>
<feature type="transmembrane region" description="Helical" evidence="1">
    <location>
        <begin position="18"/>
        <end position="42"/>
    </location>
</feature>
<evidence type="ECO:0000256" key="1">
    <source>
        <dbReference type="SAM" id="Phobius"/>
    </source>
</evidence>
<name>A0A8J3I5E6_9CHLR</name>
<keyword evidence="1" id="KW-1133">Transmembrane helix</keyword>
<feature type="transmembrane region" description="Helical" evidence="1">
    <location>
        <begin position="85"/>
        <end position="106"/>
    </location>
</feature>